<keyword evidence="1" id="KW-0596">Phosphopantetheine</keyword>
<dbReference type="PROSITE" id="PS50075">
    <property type="entry name" value="CARRIER"/>
    <property type="match status" value="1"/>
</dbReference>
<dbReference type="PANTHER" id="PTHR45527:SF11">
    <property type="entry name" value="NONRIBOSOMAL PEPTIDE SYNTHETASE 5"/>
    <property type="match status" value="1"/>
</dbReference>
<dbReference type="InterPro" id="IPR023213">
    <property type="entry name" value="CAT-like_dom_sf"/>
</dbReference>
<evidence type="ECO:0000259" key="5">
    <source>
        <dbReference type="PROSITE" id="PS50075"/>
    </source>
</evidence>
<keyword evidence="7" id="KW-1185">Reference proteome</keyword>
<dbReference type="InterPro" id="IPR009081">
    <property type="entry name" value="PP-bd_ACP"/>
</dbReference>
<feature type="domain" description="Carrier" evidence="5">
    <location>
        <begin position="448"/>
        <end position="523"/>
    </location>
</feature>
<dbReference type="GO" id="GO:0043041">
    <property type="term" value="P:amino acid activation for nonribosomal peptide biosynthetic process"/>
    <property type="evidence" value="ECO:0007669"/>
    <property type="project" value="TreeGrafter"/>
</dbReference>
<dbReference type="GO" id="GO:0031177">
    <property type="term" value="F:phosphopantetheine binding"/>
    <property type="evidence" value="ECO:0007669"/>
    <property type="project" value="TreeGrafter"/>
</dbReference>
<dbReference type="EMBL" id="BDHI01000014">
    <property type="protein sequence ID" value="GCB22976.1"/>
    <property type="molecule type" value="Genomic_DNA"/>
</dbReference>
<dbReference type="Proteomes" id="UP000286921">
    <property type="component" value="Unassembled WGS sequence"/>
</dbReference>
<comment type="similarity">
    <text evidence="4">Belongs to the NRP synthetase family.</text>
</comment>
<organism evidence="6 7">
    <name type="scientific">Aspergillus awamori</name>
    <name type="common">Black koji mold</name>
    <dbReference type="NCBI Taxonomy" id="105351"/>
    <lineage>
        <taxon>Eukaryota</taxon>
        <taxon>Fungi</taxon>
        <taxon>Dikarya</taxon>
        <taxon>Ascomycota</taxon>
        <taxon>Pezizomycotina</taxon>
        <taxon>Eurotiomycetes</taxon>
        <taxon>Eurotiomycetidae</taxon>
        <taxon>Eurotiales</taxon>
        <taxon>Aspergillaceae</taxon>
        <taxon>Aspergillus</taxon>
    </lineage>
</organism>
<comment type="caution">
    <text evidence="6">The sequence shown here is derived from an EMBL/GenBank/DDBJ whole genome shotgun (WGS) entry which is preliminary data.</text>
</comment>
<proteinExistence type="inferred from homology"/>
<dbReference type="GO" id="GO:0016874">
    <property type="term" value="F:ligase activity"/>
    <property type="evidence" value="ECO:0007669"/>
    <property type="project" value="UniProtKB-KW"/>
</dbReference>
<dbReference type="GO" id="GO:0044550">
    <property type="term" value="P:secondary metabolite biosynthetic process"/>
    <property type="evidence" value="ECO:0007669"/>
    <property type="project" value="TreeGrafter"/>
</dbReference>
<evidence type="ECO:0000313" key="6">
    <source>
        <dbReference type="EMBL" id="GCB22976.1"/>
    </source>
</evidence>
<keyword evidence="3" id="KW-0436">Ligase</keyword>
<sequence>MEVLARKECNPRSSFRSFKSVSRTGDLPVSFLEEELLINDLLSASSPALNILFATQFHTTINPAMLDQTLSENLNLVYTPSSLRHFSTTELSIDEFLHAARNYRFDLANEQPVQALLYQHSPTESTLVILMSHLVGDAITMNGFLNSLAARFHAMSRQELTDPGCFWADLRHTYTYIDWTAWSTTQEHLSAEALVFWKTYLDHPPLQTGLNQSRRPRSYTGGFEFWTLPRDLSKSLLHACTDLFVSPHQLMLTAVALATQALRPSQDIVMMAPYSLRTEPLSENLAGCLLDRLLRAVQQSSQAAIAHAVPYSSLCKGLHLSPTLTEPLAEIMVTFHPPATNKAGCSFGQPFSLRPSGAKFPVLFEFFQQSPDEPITVVFEHDDAILSGQDGEALLSAFQLVLQIIGDNQTVHEIVETVCREVRTPAKKLNGLLEDQVSESCSEGSKNEFHEEILRKAFATCLGVTVEDVGSHTSFFDELGGSSADAVRLVWLLKEKGVIGVDVRQVLLAKTPAALGRMVRSIE</sequence>
<protein>
    <submittedName>
        <fullName evidence="6">Nonribosomal peptide synthetase 5</fullName>
    </submittedName>
</protein>
<dbReference type="InterPro" id="IPR036736">
    <property type="entry name" value="ACP-like_sf"/>
</dbReference>
<dbReference type="PANTHER" id="PTHR45527">
    <property type="entry name" value="NONRIBOSOMAL PEPTIDE SYNTHETASE"/>
    <property type="match status" value="1"/>
</dbReference>
<dbReference type="SUPFAM" id="SSF47336">
    <property type="entry name" value="ACP-like"/>
    <property type="match status" value="1"/>
</dbReference>
<accession>A0A401KUL0</accession>
<dbReference type="SUPFAM" id="SSF52777">
    <property type="entry name" value="CoA-dependent acyltransferases"/>
    <property type="match status" value="2"/>
</dbReference>
<dbReference type="AlphaFoldDB" id="A0A401KUL0"/>
<dbReference type="Gene3D" id="3.30.559.30">
    <property type="entry name" value="Nonribosomal peptide synthetase, condensation domain"/>
    <property type="match status" value="1"/>
</dbReference>
<evidence type="ECO:0000256" key="3">
    <source>
        <dbReference type="ARBA" id="ARBA00022598"/>
    </source>
</evidence>
<evidence type="ECO:0000256" key="4">
    <source>
        <dbReference type="ARBA" id="ARBA00029454"/>
    </source>
</evidence>
<dbReference type="InterPro" id="IPR001242">
    <property type="entry name" value="Condensation_dom"/>
</dbReference>
<name>A0A401KUL0_ASPAW</name>
<dbReference type="Pfam" id="PF00668">
    <property type="entry name" value="Condensation"/>
    <property type="match status" value="1"/>
</dbReference>
<evidence type="ECO:0000313" key="7">
    <source>
        <dbReference type="Proteomes" id="UP000286921"/>
    </source>
</evidence>
<keyword evidence="2" id="KW-0597">Phosphoprotein</keyword>
<evidence type="ECO:0000256" key="1">
    <source>
        <dbReference type="ARBA" id="ARBA00022450"/>
    </source>
</evidence>
<dbReference type="Pfam" id="PF00550">
    <property type="entry name" value="PP-binding"/>
    <property type="match status" value="1"/>
</dbReference>
<dbReference type="GO" id="GO:0005737">
    <property type="term" value="C:cytoplasm"/>
    <property type="evidence" value="ECO:0007669"/>
    <property type="project" value="TreeGrafter"/>
</dbReference>
<dbReference type="Gene3D" id="1.10.1200.10">
    <property type="entry name" value="ACP-like"/>
    <property type="match status" value="1"/>
</dbReference>
<evidence type="ECO:0000256" key="2">
    <source>
        <dbReference type="ARBA" id="ARBA00022553"/>
    </source>
</evidence>
<dbReference type="Gene3D" id="3.30.559.10">
    <property type="entry name" value="Chloramphenicol acetyltransferase-like domain"/>
    <property type="match status" value="1"/>
</dbReference>
<reference evidence="6 7" key="1">
    <citation type="submission" date="2016-09" db="EMBL/GenBank/DDBJ databases">
        <title>Aspergillus awamori IFM 58123T.</title>
        <authorList>
            <person name="Kusuya Y."/>
            <person name="Shimizu M."/>
            <person name="Takahashi H."/>
            <person name="Yaguchi T."/>
        </authorList>
    </citation>
    <scope>NUCLEOTIDE SEQUENCE [LARGE SCALE GENOMIC DNA]</scope>
    <source>
        <strain evidence="6 7">IFM 58123</strain>
    </source>
</reference>
<gene>
    <name evidence="6" type="ORF">AAWM_05861</name>
</gene>